<comment type="caution">
    <text evidence="2">The sequence shown here is derived from an EMBL/GenBank/DDBJ whole genome shotgun (WGS) entry which is preliminary data.</text>
</comment>
<protein>
    <submittedName>
        <fullName evidence="2">Uncharacterized protein</fullName>
    </submittedName>
</protein>
<evidence type="ECO:0000313" key="2">
    <source>
        <dbReference type="EMBL" id="RKS80629.1"/>
    </source>
</evidence>
<evidence type="ECO:0000256" key="1">
    <source>
        <dbReference type="SAM" id="MobiDB-lite"/>
    </source>
</evidence>
<dbReference type="Proteomes" id="UP000281955">
    <property type="component" value="Unassembled WGS sequence"/>
</dbReference>
<keyword evidence="3" id="KW-1185">Reference proteome</keyword>
<name>A0A420XVE7_9ACTN</name>
<dbReference type="AlphaFoldDB" id="A0A420XVE7"/>
<dbReference type="RefSeq" id="WP_121191588.1">
    <property type="nucleotide sequence ID" value="NZ_RBWV01000003.1"/>
</dbReference>
<feature type="region of interest" description="Disordered" evidence="1">
    <location>
        <begin position="513"/>
        <end position="544"/>
    </location>
</feature>
<gene>
    <name evidence="2" type="ORF">CLV35_0218</name>
</gene>
<reference evidence="2 3" key="1">
    <citation type="submission" date="2018-10" db="EMBL/GenBank/DDBJ databases">
        <title>Genomic Encyclopedia of Archaeal and Bacterial Type Strains, Phase II (KMG-II): from individual species to whole genera.</title>
        <authorList>
            <person name="Goeker M."/>
        </authorList>
    </citation>
    <scope>NUCLEOTIDE SEQUENCE [LARGE SCALE GENOMIC DNA]</scope>
    <source>
        <strain evidence="2 3">RP-AC37</strain>
    </source>
</reference>
<dbReference type="EMBL" id="RBWV01000003">
    <property type="protein sequence ID" value="RKS80629.1"/>
    <property type="molecule type" value="Genomic_DNA"/>
</dbReference>
<sequence length="544" mass="56677">MSVPTHEQHEDPIAHASNKVVQWVSVATMAAEALAQIAASRERLRAAADERAAGVARAEMAARQAQATATWAPLLDPRTRETVTLQETGHIWATAQGWRPQPEAERVSGLAEDRLRTLRPDVMERYDRLRADGATPVDAMRRVAPYFDQPATRVWEGQPGQRRGALNETAGGVETAAAVAIVAAVDAAEQTRPGSAGGGPAVLAAPAGATASVPTLAEVAGQSNVLQYLQLKDYGLPPRDALHAAVGSALSWEAYAGYADARQRGVPAAAAAEQTAAVLGATGRIDAHRPDLPEVYSRALAAATGSDTNRREEAIEATVEHFLTHPTSPQERVEGFPELYDRAAERARAGADLLVTPLEPATPEDYRQVENRLRGQVRDLLTEQPAPQRAAAGQLAAGVDQVPTQQQGAAAQLQDLAAARGRDAAVHTAAAITDETTVDNPATVRVDEHRQGVARAVPERVAAAVDGGQARAARADGATAAELSALAYPEPMNAAGAAAARAGITGAPSPVLEQGAAAATRTASAPATAAAPVTAPQQRKGPRR</sequence>
<proteinExistence type="predicted"/>
<dbReference type="OrthoDB" id="3473505at2"/>
<dbReference type="InParanoid" id="A0A420XVE7"/>
<evidence type="ECO:0000313" key="3">
    <source>
        <dbReference type="Proteomes" id="UP000281955"/>
    </source>
</evidence>
<feature type="compositionally biased region" description="Low complexity" evidence="1">
    <location>
        <begin position="516"/>
        <end position="536"/>
    </location>
</feature>
<organism evidence="2 3">
    <name type="scientific">Motilibacter peucedani</name>
    <dbReference type="NCBI Taxonomy" id="598650"/>
    <lineage>
        <taxon>Bacteria</taxon>
        <taxon>Bacillati</taxon>
        <taxon>Actinomycetota</taxon>
        <taxon>Actinomycetes</taxon>
        <taxon>Motilibacterales</taxon>
        <taxon>Motilibacteraceae</taxon>
        <taxon>Motilibacter</taxon>
    </lineage>
</organism>
<accession>A0A420XVE7</accession>